<dbReference type="GO" id="GO:0009231">
    <property type="term" value="P:riboflavin biosynthetic process"/>
    <property type="evidence" value="ECO:0007669"/>
    <property type="project" value="UniProtKB-UniRule"/>
</dbReference>
<name>A0A9Q9F399_9RICK</name>
<dbReference type="NCBIfam" id="NF000814">
    <property type="entry name" value="PRK00061.2-2"/>
    <property type="match status" value="1"/>
</dbReference>
<protein>
    <recommendedName>
        <fullName evidence="1 2">6,7-dimethyl-8-ribityllumazine synthase</fullName>
        <shortName evidence="1">DMRL synthase</shortName>
        <shortName evidence="1">LS</shortName>
        <shortName evidence="1">Lumazine synthase</shortName>
        <ecNumber evidence="1 2">2.5.1.78</ecNumber>
    </recommendedName>
</protein>
<evidence type="ECO:0000313" key="4">
    <source>
        <dbReference type="EMBL" id="UTO56186.1"/>
    </source>
</evidence>
<dbReference type="EMBL" id="CP089286">
    <property type="protein sequence ID" value="UTO55265.1"/>
    <property type="molecule type" value="Genomic_DNA"/>
</dbReference>
<dbReference type="InterPro" id="IPR034964">
    <property type="entry name" value="LS"/>
</dbReference>
<dbReference type="Proteomes" id="UP001059985">
    <property type="component" value="Chromosome"/>
</dbReference>
<keyword evidence="1 3" id="KW-0808">Transferase</keyword>
<dbReference type="Pfam" id="PF00885">
    <property type="entry name" value="DMRL_synthase"/>
    <property type="match status" value="1"/>
</dbReference>
<evidence type="ECO:0000256" key="1">
    <source>
        <dbReference type="HAMAP-Rule" id="MF_00178"/>
    </source>
</evidence>
<feature type="binding site" evidence="1">
    <location>
        <begin position="77"/>
        <end position="79"/>
    </location>
    <ligand>
        <name>5-amino-6-(D-ribitylamino)uracil</name>
        <dbReference type="ChEBI" id="CHEBI:15934"/>
    </ligand>
</feature>
<comment type="similarity">
    <text evidence="1">Belongs to the DMRL synthase family.</text>
</comment>
<evidence type="ECO:0000256" key="2">
    <source>
        <dbReference type="NCBIfam" id="TIGR00114"/>
    </source>
</evidence>
<dbReference type="AlphaFoldDB" id="A0A9Q9F399"/>
<dbReference type="RefSeq" id="WP_218194177.1">
    <property type="nucleotide sequence ID" value="NZ_CP054597.1"/>
</dbReference>
<evidence type="ECO:0000313" key="5">
    <source>
        <dbReference type="Proteomes" id="UP001059822"/>
    </source>
</evidence>
<dbReference type="InterPro" id="IPR002180">
    <property type="entry name" value="LS/RS"/>
</dbReference>
<dbReference type="HAMAP" id="MF_00178">
    <property type="entry name" value="Lumazine_synth"/>
    <property type="match status" value="1"/>
</dbReference>
<keyword evidence="1" id="KW-0686">Riboflavin biosynthesis</keyword>
<feature type="binding site" evidence="1">
    <location>
        <position position="110"/>
    </location>
    <ligand>
        <name>5-amino-6-(D-ribitylamino)uracil</name>
        <dbReference type="ChEBI" id="CHEBI:15934"/>
    </ligand>
</feature>
<comment type="function">
    <text evidence="1">Catalyzes the formation of 6,7-dimethyl-8-ribityllumazine by condensation of 5-amino-6-(D-ribitylamino)uracil with 3,4-dihydroxy-2-butanone 4-phosphate. This is the penultimate step in the biosynthesis of riboflavin.</text>
</comment>
<proteinExistence type="inferred from homology"/>
<dbReference type="GO" id="GO:0005829">
    <property type="term" value="C:cytosol"/>
    <property type="evidence" value="ECO:0007669"/>
    <property type="project" value="TreeGrafter"/>
</dbReference>
<feature type="binding site" evidence="1">
    <location>
        <position position="18"/>
    </location>
    <ligand>
        <name>5-amino-6-(D-ribitylamino)uracil</name>
        <dbReference type="ChEBI" id="CHEBI:15934"/>
    </ligand>
</feature>
<dbReference type="EMBL" id="CP089285">
    <property type="protein sequence ID" value="UTO56186.1"/>
    <property type="molecule type" value="Genomic_DNA"/>
</dbReference>
<dbReference type="GO" id="GO:0009349">
    <property type="term" value="C:riboflavin synthase complex"/>
    <property type="evidence" value="ECO:0007669"/>
    <property type="project" value="UniProtKB-UniRule"/>
</dbReference>
<accession>A0A9Q9F399</accession>
<comment type="pathway">
    <text evidence="1">Cofactor biosynthesis; riboflavin biosynthesis; riboflavin from 2-hydroxy-3-oxobutyl phosphate and 5-amino-6-(D-ribitylamino)uracil: step 1/2.</text>
</comment>
<dbReference type="GO" id="GO:0000906">
    <property type="term" value="F:6,7-dimethyl-8-ribityllumazine synthase activity"/>
    <property type="evidence" value="ECO:0007669"/>
    <property type="project" value="UniProtKB-UniRule"/>
</dbReference>
<gene>
    <name evidence="1" type="primary">ribH</name>
    <name evidence="4" type="ORF">LUA81_03640</name>
    <name evidence="3" type="ORF">LUA82_03675</name>
</gene>
<evidence type="ECO:0000313" key="3">
    <source>
        <dbReference type="EMBL" id="UTO55265.1"/>
    </source>
</evidence>
<feature type="binding site" evidence="1">
    <location>
        <position position="124"/>
    </location>
    <ligand>
        <name>(2S)-2-hydroxy-3-oxobutyl phosphate</name>
        <dbReference type="ChEBI" id="CHEBI:58830"/>
    </ligand>
</feature>
<dbReference type="PANTHER" id="PTHR21058:SF0">
    <property type="entry name" value="6,7-DIMETHYL-8-RIBITYLLUMAZINE SYNTHASE"/>
    <property type="match status" value="1"/>
</dbReference>
<dbReference type="PANTHER" id="PTHR21058">
    <property type="entry name" value="6,7-DIMETHYL-8-RIBITYLLUMAZINE SYNTHASE DMRL SYNTHASE LUMAZINE SYNTHASE"/>
    <property type="match status" value="1"/>
</dbReference>
<sequence length="152" mass="16853">MSDKLNNDINLLIVIANFYPEISKNMLDGAITQIKLYHINIVYDIIYVPGSFEIPAAITFAIMSDRQKYDGYVALGCLIKGLTDHYHYISNSVSISLSEIAIQHAVPLGFGIITANTLELAIERADKNKINIGGKAVQAALKMIELHRKFLS</sequence>
<dbReference type="CDD" id="cd09209">
    <property type="entry name" value="Lumazine_synthase-I"/>
    <property type="match status" value="1"/>
</dbReference>
<dbReference type="EC" id="2.5.1.78" evidence="1 2"/>
<comment type="caution">
    <text evidence="1">Lacks conserved residue(s) required for the propagation of feature annotation.</text>
</comment>
<organism evidence="3 5">
    <name type="scientific">Neoehrlichia mikurensis</name>
    <dbReference type="NCBI Taxonomy" id="89586"/>
    <lineage>
        <taxon>Bacteria</taxon>
        <taxon>Pseudomonadati</taxon>
        <taxon>Pseudomonadota</taxon>
        <taxon>Alphaproteobacteria</taxon>
        <taxon>Rickettsiales</taxon>
        <taxon>Anaplasmataceae</taxon>
        <taxon>Candidatus Neoehrlichia</taxon>
    </lineage>
</organism>
<feature type="active site" description="Proton donor" evidence="1">
    <location>
        <position position="85"/>
    </location>
</feature>
<dbReference type="Proteomes" id="UP001059822">
    <property type="component" value="Chromosome"/>
</dbReference>
<keyword evidence="6" id="KW-1185">Reference proteome</keyword>
<evidence type="ECO:0000313" key="6">
    <source>
        <dbReference type="Proteomes" id="UP001059985"/>
    </source>
</evidence>
<feature type="binding site" evidence="1">
    <location>
        <begin position="51"/>
        <end position="53"/>
    </location>
    <ligand>
        <name>5-amino-6-(D-ribitylamino)uracil</name>
        <dbReference type="ChEBI" id="CHEBI:15934"/>
    </ligand>
</feature>
<comment type="catalytic activity">
    <reaction evidence="1">
        <text>(2S)-2-hydroxy-3-oxobutyl phosphate + 5-amino-6-(D-ribitylamino)uracil = 6,7-dimethyl-8-(1-D-ribityl)lumazine + phosphate + 2 H2O + H(+)</text>
        <dbReference type="Rhea" id="RHEA:26152"/>
        <dbReference type="ChEBI" id="CHEBI:15377"/>
        <dbReference type="ChEBI" id="CHEBI:15378"/>
        <dbReference type="ChEBI" id="CHEBI:15934"/>
        <dbReference type="ChEBI" id="CHEBI:43474"/>
        <dbReference type="ChEBI" id="CHEBI:58201"/>
        <dbReference type="ChEBI" id="CHEBI:58830"/>
        <dbReference type="EC" id="2.5.1.78"/>
    </reaction>
</comment>
<dbReference type="NCBIfam" id="TIGR00114">
    <property type="entry name" value="lumazine-synth"/>
    <property type="match status" value="1"/>
</dbReference>
<reference evidence="3" key="1">
    <citation type="journal article" date="2022" name="Microorganisms">
        <title>Assembly and Comparison of Ca. Neoehrlichia mikurensis Genomes.</title>
        <authorList>
            <person name="Azagi T."/>
            <person name="Dirks R.P."/>
            <person name="Yebra-Pimentel E.S."/>
            <person name="Schaap P.J."/>
            <person name="Koehorst J.J."/>
            <person name="Esser H.J."/>
            <person name="Sprong H."/>
        </authorList>
    </citation>
    <scope>NUCLEOTIDE SEQUENCE</scope>
    <source>
        <strain evidence="4">18-2804</strain>
        <strain evidence="3">18-2837</strain>
    </source>
</reference>